<dbReference type="GeneID" id="30174105"/>
<evidence type="ECO:0000313" key="2">
    <source>
        <dbReference type="EMBL" id="OCF47873.1"/>
    </source>
</evidence>
<dbReference type="AlphaFoldDB" id="A0A1B9HX73"/>
<proteinExistence type="predicted"/>
<dbReference type="Proteomes" id="UP000094020">
    <property type="component" value="Chromosome 11"/>
</dbReference>
<accession>A0A1B9HX73</accession>
<reference evidence="2" key="1">
    <citation type="submission" date="2013-07" db="EMBL/GenBank/DDBJ databases">
        <title>The Genome Sequence of Cryptococcus pinus CBS10737.</title>
        <authorList>
            <consortium name="The Broad Institute Genome Sequencing Platform"/>
            <person name="Cuomo C."/>
            <person name="Litvintseva A."/>
            <person name="Chen Y."/>
            <person name="Heitman J."/>
            <person name="Sun S."/>
            <person name="Springer D."/>
            <person name="Dromer F."/>
            <person name="Young S.K."/>
            <person name="Zeng Q."/>
            <person name="Gargeya S."/>
            <person name="Fitzgerald M."/>
            <person name="Abouelleil A."/>
            <person name="Alvarado L."/>
            <person name="Berlin A.M."/>
            <person name="Chapman S.B."/>
            <person name="Dewar J."/>
            <person name="Goldberg J."/>
            <person name="Griggs A."/>
            <person name="Gujja S."/>
            <person name="Hansen M."/>
            <person name="Howarth C."/>
            <person name="Imamovic A."/>
            <person name="Larimer J."/>
            <person name="McCowan C."/>
            <person name="Murphy C."/>
            <person name="Pearson M."/>
            <person name="Priest M."/>
            <person name="Roberts A."/>
            <person name="Saif S."/>
            <person name="Shea T."/>
            <person name="Sykes S."/>
            <person name="Wortman J."/>
            <person name="Nusbaum C."/>
            <person name="Birren B."/>
        </authorList>
    </citation>
    <scope>NUCLEOTIDE SEQUENCE [LARGE SCALE GENOMIC DNA]</scope>
    <source>
        <strain evidence="2">CBS 10737</strain>
    </source>
</reference>
<evidence type="ECO:0000313" key="4">
    <source>
        <dbReference type="Proteomes" id="UP000094020"/>
    </source>
</evidence>
<dbReference type="RefSeq" id="XP_019009092.1">
    <property type="nucleotide sequence ID" value="XM_019157452.1"/>
</dbReference>
<reference evidence="3" key="4">
    <citation type="submission" date="2024-02" db="EMBL/GenBank/DDBJ databases">
        <title>Comparative genomics of Cryptococcus and Kwoniella reveals pathogenesis evolution and contrasting modes of karyotype evolution via chromosome fusion or intercentromeric recombination.</title>
        <authorList>
            <person name="Coelho M.A."/>
            <person name="David-Palma M."/>
            <person name="Shea T."/>
            <person name="Bowers K."/>
            <person name="McGinley-Smith S."/>
            <person name="Mohammad A.W."/>
            <person name="Gnirke A."/>
            <person name="Yurkov A.M."/>
            <person name="Nowrousian M."/>
            <person name="Sun S."/>
            <person name="Cuomo C.A."/>
            <person name="Heitman J."/>
        </authorList>
    </citation>
    <scope>NUCLEOTIDE SEQUENCE</scope>
    <source>
        <strain evidence="3">CBS 10737</strain>
    </source>
</reference>
<sequence length="260" mass="28295">MPRSNRVNTRAALVPVQKVITKGYSYLDLASDGAEWGIEVLDPNSQEVKSAVALGLPRRRVDSRRGDIWWRSDQFPECSASYYHIIYNPTNGSIASLGTCPYHAKQKTRCAGRQGSGIPADLDGNGNSDGDDHTPPLAPTSTGPLAPTAISNLLQSPEGSSTISTYFPNHQPNANSIPPRDNLDADETNMNSDIPSSRSMSSQSHLNQTISNQQGPAIVTDLIVDRKTERQAKLAEIGAKLKMLKNQLRELIQEDEDVTS</sequence>
<evidence type="ECO:0000313" key="3">
    <source>
        <dbReference type="EMBL" id="WWC73440.1"/>
    </source>
</evidence>
<reference evidence="3" key="2">
    <citation type="submission" date="2013-07" db="EMBL/GenBank/DDBJ databases">
        <authorList>
            <consortium name="The Broad Institute Genome Sequencing Platform"/>
            <person name="Cuomo C."/>
            <person name="Litvintseva A."/>
            <person name="Chen Y."/>
            <person name="Heitman J."/>
            <person name="Sun S."/>
            <person name="Springer D."/>
            <person name="Dromer F."/>
            <person name="Young S.K."/>
            <person name="Zeng Q."/>
            <person name="Gargeya S."/>
            <person name="Fitzgerald M."/>
            <person name="Abouelleil A."/>
            <person name="Alvarado L."/>
            <person name="Berlin A.M."/>
            <person name="Chapman S.B."/>
            <person name="Dewar J."/>
            <person name="Goldberg J."/>
            <person name="Griggs A."/>
            <person name="Gujja S."/>
            <person name="Hansen M."/>
            <person name="Howarth C."/>
            <person name="Imamovic A."/>
            <person name="Larimer J."/>
            <person name="McCowan C."/>
            <person name="Murphy C."/>
            <person name="Pearson M."/>
            <person name="Priest M."/>
            <person name="Roberts A."/>
            <person name="Saif S."/>
            <person name="Shea T."/>
            <person name="Sykes S."/>
            <person name="Wortman J."/>
            <person name="Nusbaum C."/>
            <person name="Birren B."/>
        </authorList>
    </citation>
    <scope>NUCLEOTIDE SEQUENCE</scope>
    <source>
        <strain evidence="3">CBS 10737</strain>
    </source>
</reference>
<feature type="compositionally biased region" description="Polar residues" evidence="1">
    <location>
        <begin position="139"/>
        <end position="176"/>
    </location>
</feature>
<keyword evidence="4" id="KW-1185">Reference proteome</keyword>
<gene>
    <name evidence="2" type="ORF">I206_05736</name>
    <name evidence="3" type="ORF">I206_107410</name>
</gene>
<dbReference type="EMBL" id="KI894014">
    <property type="protein sequence ID" value="OCF47873.1"/>
    <property type="molecule type" value="Genomic_DNA"/>
</dbReference>
<reference evidence="2" key="3">
    <citation type="submission" date="2016-07" db="EMBL/GenBank/DDBJ databases">
        <title>Evolution of pathogenesis and genome organization in the Tremellales.</title>
        <authorList>
            <person name="Cuomo C."/>
            <person name="Litvintseva A."/>
            <person name="Heitman J."/>
            <person name="Chen Y."/>
            <person name="Sun S."/>
            <person name="Springer D."/>
            <person name="Dromer F."/>
            <person name="Young S."/>
            <person name="Zeng Q."/>
            <person name="Chapman S."/>
            <person name="Gujja S."/>
            <person name="Saif S."/>
            <person name="Birren B."/>
        </authorList>
    </citation>
    <scope>NUCLEOTIDE SEQUENCE</scope>
    <source>
        <strain evidence="2">CBS 10737</strain>
    </source>
</reference>
<name>A0A1B9HX73_9TREE</name>
<dbReference type="KEGG" id="kpin:30174105"/>
<protein>
    <submittedName>
        <fullName evidence="2">Uncharacterized protein</fullName>
    </submittedName>
</protein>
<dbReference type="EMBL" id="CP144529">
    <property type="protein sequence ID" value="WWC73440.1"/>
    <property type="molecule type" value="Genomic_DNA"/>
</dbReference>
<organism evidence="2">
    <name type="scientific">Kwoniella pini CBS 10737</name>
    <dbReference type="NCBI Taxonomy" id="1296096"/>
    <lineage>
        <taxon>Eukaryota</taxon>
        <taxon>Fungi</taxon>
        <taxon>Dikarya</taxon>
        <taxon>Basidiomycota</taxon>
        <taxon>Agaricomycotina</taxon>
        <taxon>Tremellomycetes</taxon>
        <taxon>Tremellales</taxon>
        <taxon>Cryptococcaceae</taxon>
        <taxon>Kwoniella</taxon>
    </lineage>
</organism>
<evidence type="ECO:0000256" key="1">
    <source>
        <dbReference type="SAM" id="MobiDB-lite"/>
    </source>
</evidence>
<feature type="compositionally biased region" description="Polar residues" evidence="1">
    <location>
        <begin position="188"/>
        <end position="213"/>
    </location>
</feature>
<feature type="region of interest" description="Disordered" evidence="1">
    <location>
        <begin position="110"/>
        <end position="213"/>
    </location>
</feature>